<evidence type="ECO:0000313" key="5">
    <source>
        <dbReference type="Proteomes" id="UP000316471"/>
    </source>
</evidence>
<dbReference type="AlphaFoldDB" id="A0A562M2J4"/>
<evidence type="ECO:0000313" key="4">
    <source>
        <dbReference type="EMBL" id="TWI14073.1"/>
    </source>
</evidence>
<sequence>MVARIRRWRAASLVLLLGLLLPLAALAQQLAPIPPLDSPVVDTTGTLDAASRQALEAQALALQQRKGSQLQVLVVPTTQPEDIAQYAVRVFEQWNLGRKKVDDGVLLVVAKDDRRVRIEVGYGLEGAIPDATSARVIQEYLVPKFRAGDYAGGITDATAMLVKLIDGESLPGPMVDPLQDRGNGGGDWIFALFVAFIVAQIARALFGRAPRFVRGVIGAGAAGGVAWLISSLAVVGGLGALVGFFMGLASPSTGRYARDGGWGGFGGGGWGGGGGGWGGGGFGGGGGWSGGGGMSGGGGASGSW</sequence>
<feature type="signal peptide" evidence="2">
    <location>
        <begin position="1"/>
        <end position="27"/>
    </location>
</feature>
<organism evidence="4 5">
    <name type="scientific">Aerolutibacter ruishenii</name>
    <dbReference type="NCBI Taxonomy" id="686800"/>
    <lineage>
        <taxon>Bacteria</taxon>
        <taxon>Pseudomonadati</taxon>
        <taxon>Pseudomonadota</taxon>
        <taxon>Gammaproteobacteria</taxon>
        <taxon>Lysobacterales</taxon>
        <taxon>Lysobacteraceae</taxon>
        <taxon>Aerolutibacter</taxon>
    </lineage>
</organism>
<reference evidence="4 5" key="1">
    <citation type="journal article" date="2015" name="Stand. Genomic Sci.">
        <title>Genomic Encyclopedia of Bacterial and Archaeal Type Strains, Phase III: the genomes of soil and plant-associated and newly described type strains.</title>
        <authorList>
            <person name="Whitman W.B."/>
            <person name="Woyke T."/>
            <person name="Klenk H.P."/>
            <person name="Zhou Y."/>
            <person name="Lilburn T.G."/>
            <person name="Beck B.J."/>
            <person name="De Vos P."/>
            <person name="Vandamme P."/>
            <person name="Eisen J.A."/>
            <person name="Garrity G."/>
            <person name="Hugenholtz P."/>
            <person name="Kyrpides N.C."/>
        </authorList>
    </citation>
    <scope>NUCLEOTIDE SEQUENCE [LARGE SCALE GENOMIC DNA]</scope>
    <source>
        <strain evidence="4 5">CGMCC 1.10136</strain>
    </source>
</reference>
<dbReference type="RefSeq" id="WP_144810894.1">
    <property type="nucleotide sequence ID" value="NZ_VLKP01000001.1"/>
</dbReference>
<keyword evidence="1" id="KW-1133">Transmembrane helix</keyword>
<dbReference type="Gene3D" id="3.10.310.50">
    <property type="match status" value="1"/>
</dbReference>
<dbReference type="Proteomes" id="UP000316471">
    <property type="component" value="Unassembled WGS sequence"/>
</dbReference>
<keyword evidence="1" id="KW-0472">Membrane</keyword>
<feature type="chain" id="PRO_5021999992" description="TPM domain-containing protein" evidence="2">
    <location>
        <begin position="28"/>
        <end position="304"/>
    </location>
</feature>
<dbReference type="InterPro" id="IPR007621">
    <property type="entry name" value="TPM_dom"/>
</dbReference>
<proteinExistence type="predicted"/>
<dbReference type="Pfam" id="PF04536">
    <property type="entry name" value="TPM_phosphatase"/>
    <property type="match status" value="1"/>
</dbReference>
<feature type="domain" description="TPM" evidence="3">
    <location>
        <begin position="40"/>
        <end position="163"/>
    </location>
</feature>
<accession>A0A562M2J4</accession>
<dbReference type="PANTHER" id="PTHR30373:SF2">
    <property type="entry name" value="UPF0603 PROTEIN YGCG"/>
    <property type="match status" value="1"/>
</dbReference>
<keyword evidence="2" id="KW-0732">Signal</keyword>
<name>A0A562M2J4_9GAMM</name>
<dbReference type="EMBL" id="VLKP01000001">
    <property type="protein sequence ID" value="TWI14073.1"/>
    <property type="molecule type" value="Genomic_DNA"/>
</dbReference>
<dbReference type="PANTHER" id="PTHR30373">
    <property type="entry name" value="UPF0603 PROTEIN YGCG"/>
    <property type="match status" value="1"/>
</dbReference>
<protein>
    <recommendedName>
        <fullName evidence="3">TPM domain-containing protein</fullName>
    </recommendedName>
</protein>
<evidence type="ECO:0000256" key="2">
    <source>
        <dbReference type="SAM" id="SignalP"/>
    </source>
</evidence>
<evidence type="ECO:0000256" key="1">
    <source>
        <dbReference type="SAM" id="Phobius"/>
    </source>
</evidence>
<feature type="transmembrane region" description="Helical" evidence="1">
    <location>
        <begin position="188"/>
        <end position="206"/>
    </location>
</feature>
<comment type="caution">
    <text evidence="4">The sequence shown here is derived from an EMBL/GenBank/DDBJ whole genome shotgun (WGS) entry which is preliminary data.</text>
</comment>
<dbReference type="OrthoDB" id="9810918at2"/>
<keyword evidence="1" id="KW-0812">Transmembrane</keyword>
<evidence type="ECO:0000259" key="3">
    <source>
        <dbReference type="Pfam" id="PF04536"/>
    </source>
</evidence>
<gene>
    <name evidence="4" type="ORF">IP93_00064</name>
</gene>
<feature type="transmembrane region" description="Helical" evidence="1">
    <location>
        <begin position="218"/>
        <end position="246"/>
    </location>
</feature>
<keyword evidence="5" id="KW-1185">Reference proteome</keyword>